<gene>
    <name evidence="9" type="ordered locus">Hbut_0607</name>
</gene>
<evidence type="ECO:0000256" key="6">
    <source>
        <dbReference type="ARBA" id="ARBA00023136"/>
    </source>
</evidence>
<sequence>MPEYVYEKKILDRLADKLVDGLAIVIDRVRPGWKLKNQGRLEEWKLMLYTLNRSPLGLTGLVLVAAFVILAIIGPYIAPVSYDTQFIFCEKTKKPGEFESKLAPPGTTIEIRNSTYCRRVGLEPGNFTFILGSDNFGRDLYSRILYGARTSLVVAILVVSVGATIGILLGLVAGYYGGAVDEVIMRITDIFLAFPGLILAIAFSATLPYALQGVFEQYPNIATILRYLFAVKPEHEPALASLASVIIALWMVWWPSYTRLVRGMVLSVRENTYVEAARALGVSTLGIMFRHILPNMIGPVLVYVTMDMGGVILTEAGLSYLGLGVVPPLADWGRIIFDGAQYFPRAWWLIFWPGLMIFLTVFGFNLLGDALRDILDPRTRRSIEFKVKKVVEAEEEAAGGGGE</sequence>
<dbReference type="AlphaFoldDB" id="A2BKF5"/>
<dbReference type="InterPro" id="IPR035906">
    <property type="entry name" value="MetI-like_sf"/>
</dbReference>
<dbReference type="InterPro" id="IPR000515">
    <property type="entry name" value="MetI-like"/>
</dbReference>
<dbReference type="GO" id="GO:0005886">
    <property type="term" value="C:plasma membrane"/>
    <property type="evidence" value="ECO:0007669"/>
    <property type="project" value="UniProtKB-SubCell"/>
</dbReference>
<keyword evidence="2 7" id="KW-0813">Transport</keyword>
<evidence type="ECO:0000256" key="1">
    <source>
        <dbReference type="ARBA" id="ARBA00004651"/>
    </source>
</evidence>
<dbReference type="Pfam" id="PF00528">
    <property type="entry name" value="BPD_transp_1"/>
    <property type="match status" value="1"/>
</dbReference>
<comment type="subcellular location">
    <subcellularLocation>
        <location evidence="1 7">Cell membrane</location>
        <topology evidence="1 7">Multi-pass membrane protein</topology>
    </subcellularLocation>
</comment>
<feature type="transmembrane region" description="Helical" evidence="7">
    <location>
        <begin position="56"/>
        <end position="78"/>
    </location>
</feature>
<dbReference type="InterPro" id="IPR050366">
    <property type="entry name" value="BP-dependent_transpt_permease"/>
</dbReference>
<dbReference type="OrthoDB" id="312811at2157"/>
<dbReference type="Pfam" id="PF12911">
    <property type="entry name" value="OppC_N"/>
    <property type="match status" value="1"/>
</dbReference>
<feature type="transmembrane region" description="Helical" evidence="7">
    <location>
        <begin position="238"/>
        <end position="256"/>
    </location>
</feature>
<evidence type="ECO:0000256" key="7">
    <source>
        <dbReference type="RuleBase" id="RU363032"/>
    </source>
</evidence>
<keyword evidence="4 7" id="KW-0812">Transmembrane</keyword>
<evidence type="ECO:0000256" key="3">
    <source>
        <dbReference type="ARBA" id="ARBA00022475"/>
    </source>
</evidence>
<dbReference type="KEGG" id="hbu:Hbut_0607"/>
<dbReference type="EnsemblBacteria" id="ABM80466">
    <property type="protein sequence ID" value="ABM80466"/>
    <property type="gene ID" value="Hbut_0607"/>
</dbReference>
<dbReference type="SUPFAM" id="SSF161098">
    <property type="entry name" value="MetI-like"/>
    <property type="match status" value="1"/>
</dbReference>
<evidence type="ECO:0000256" key="5">
    <source>
        <dbReference type="ARBA" id="ARBA00022989"/>
    </source>
</evidence>
<organism evidence="9 10">
    <name type="scientific">Hyperthermus butylicus (strain DSM 5456 / JCM 9403 / PLM1-5)</name>
    <dbReference type="NCBI Taxonomy" id="415426"/>
    <lineage>
        <taxon>Archaea</taxon>
        <taxon>Thermoproteota</taxon>
        <taxon>Thermoprotei</taxon>
        <taxon>Desulfurococcales</taxon>
        <taxon>Pyrodictiaceae</taxon>
        <taxon>Hyperthermus</taxon>
    </lineage>
</organism>
<reference evidence="9 10" key="1">
    <citation type="journal article" date="2007" name="Archaea">
        <title>The genome of Hyperthermus butylicus: a sulfur-reducing, peptide fermenting, neutrophilic Crenarchaeote growing up to 108 degrees C.</title>
        <authorList>
            <person name="Brugger K."/>
            <person name="Chen L."/>
            <person name="Stark M."/>
            <person name="Zibat A."/>
            <person name="Redder P."/>
            <person name="Ruepp A."/>
            <person name="Awayez M."/>
            <person name="She Q."/>
            <person name="Garrett R.A."/>
            <person name="Klenk H.P."/>
        </authorList>
    </citation>
    <scope>NUCLEOTIDE SEQUENCE [LARGE SCALE GENOMIC DNA]</scope>
    <source>
        <strain evidence="10">DSM 5456 / JCM 9403 / PLM1-5</strain>
    </source>
</reference>
<dbReference type="eggNOG" id="arCOG00748">
    <property type="taxonomic scope" value="Archaea"/>
</dbReference>
<evidence type="ECO:0000256" key="4">
    <source>
        <dbReference type="ARBA" id="ARBA00022692"/>
    </source>
</evidence>
<proteinExistence type="inferred from homology"/>
<dbReference type="Proteomes" id="UP000002593">
    <property type="component" value="Chromosome"/>
</dbReference>
<dbReference type="STRING" id="415426.Hbut_0607"/>
<dbReference type="PANTHER" id="PTHR43386">
    <property type="entry name" value="OLIGOPEPTIDE TRANSPORT SYSTEM PERMEASE PROTEIN APPC"/>
    <property type="match status" value="1"/>
</dbReference>
<dbReference type="GeneID" id="4781447"/>
<feature type="domain" description="ABC transmembrane type-1" evidence="8">
    <location>
        <begin position="148"/>
        <end position="368"/>
    </location>
</feature>
<dbReference type="InterPro" id="IPR025966">
    <property type="entry name" value="OppC_N"/>
</dbReference>
<evidence type="ECO:0000313" key="10">
    <source>
        <dbReference type="Proteomes" id="UP000002593"/>
    </source>
</evidence>
<keyword evidence="3" id="KW-1003">Cell membrane</keyword>
<evidence type="ECO:0000256" key="2">
    <source>
        <dbReference type="ARBA" id="ARBA00022448"/>
    </source>
</evidence>
<feature type="transmembrane region" description="Helical" evidence="7">
    <location>
        <begin position="152"/>
        <end position="178"/>
    </location>
</feature>
<feature type="transmembrane region" description="Helical" evidence="7">
    <location>
        <begin position="300"/>
        <end position="326"/>
    </location>
</feature>
<dbReference type="Gene3D" id="1.10.3720.10">
    <property type="entry name" value="MetI-like"/>
    <property type="match status" value="1"/>
</dbReference>
<dbReference type="CDD" id="cd06261">
    <property type="entry name" value="TM_PBP2"/>
    <property type="match status" value="1"/>
</dbReference>
<feature type="transmembrane region" description="Helical" evidence="7">
    <location>
        <begin position="190"/>
        <end position="211"/>
    </location>
</feature>
<dbReference type="GO" id="GO:0055085">
    <property type="term" value="P:transmembrane transport"/>
    <property type="evidence" value="ECO:0007669"/>
    <property type="project" value="InterPro"/>
</dbReference>
<comment type="similarity">
    <text evidence="7">Belongs to the binding-protein-dependent transport system permease family.</text>
</comment>
<feature type="transmembrane region" description="Helical" evidence="7">
    <location>
        <begin position="346"/>
        <end position="368"/>
    </location>
</feature>
<accession>A2BKF5</accession>
<dbReference type="PANTHER" id="PTHR43386:SF1">
    <property type="entry name" value="D,D-DIPEPTIDE TRANSPORT SYSTEM PERMEASE PROTEIN DDPC-RELATED"/>
    <property type="match status" value="1"/>
</dbReference>
<dbReference type="RefSeq" id="WP_011821784.1">
    <property type="nucleotide sequence ID" value="NC_008818.1"/>
</dbReference>
<evidence type="ECO:0000313" key="9">
    <source>
        <dbReference type="EMBL" id="ABM80466.1"/>
    </source>
</evidence>
<dbReference type="EMBL" id="CP000493">
    <property type="protein sequence ID" value="ABM80466.1"/>
    <property type="molecule type" value="Genomic_DNA"/>
</dbReference>
<keyword evidence="6 7" id="KW-0472">Membrane</keyword>
<dbReference type="HOGENOM" id="CLU_028518_1_2_2"/>
<name>A2BKF5_HYPBU</name>
<protein>
    <submittedName>
        <fullName evidence="9">ABC-type dipeptide/oligopeptide/nickel transport system, permease</fullName>
    </submittedName>
</protein>
<keyword evidence="5 7" id="KW-1133">Transmembrane helix</keyword>
<keyword evidence="10" id="KW-1185">Reference proteome</keyword>
<dbReference type="PROSITE" id="PS50928">
    <property type="entry name" value="ABC_TM1"/>
    <property type="match status" value="1"/>
</dbReference>
<evidence type="ECO:0000259" key="8">
    <source>
        <dbReference type="PROSITE" id="PS50928"/>
    </source>
</evidence>